<evidence type="ECO:0000313" key="2">
    <source>
        <dbReference type="Proteomes" id="UP001055811"/>
    </source>
</evidence>
<accession>A0ACB9CV73</accession>
<reference evidence="1 2" key="2">
    <citation type="journal article" date="2022" name="Mol. Ecol. Resour.">
        <title>The genomes of chicory, endive, great burdock and yacon provide insights into Asteraceae paleo-polyploidization history and plant inulin production.</title>
        <authorList>
            <person name="Fan W."/>
            <person name="Wang S."/>
            <person name="Wang H."/>
            <person name="Wang A."/>
            <person name="Jiang F."/>
            <person name="Liu H."/>
            <person name="Zhao H."/>
            <person name="Xu D."/>
            <person name="Zhang Y."/>
        </authorList>
    </citation>
    <scope>NUCLEOTIDE SEQUENCE [LARGE SCALE GENOMIC DNA]</scope>
    <source>
        <strain evidence="2">cv. Punajuju</strain>
        <tissue evidence="1">Leaves</tissue>
    </source>
</reference>
<comment type="caution">
    <text evidence="1">The sequence shown here is derived from an EMBL/GenBank/DDBJ whole genome shotgun (WGS) entry which is preliminary data.</text>
</comment>
<dbReference type="Proteomes" id="UP001055811">
    <property type="component" value="Linkage Group LG05"/>
</dbReference>
<name>A0ACB9CV73_CICIN</name>
<keyword evidence="2" id="KW-1185">Reference proteome</keyword>
<dbReference type="EMBL" id="CM042013">
    <property type="protein sequence ID" value="KAI3738101.1"/>
    <property type="molecule type" value="Genomic_DNA"/>
</dbReference>
<evidence type="ECO:0000313" key="1">
    <source>
        <dbReference type="EMBL" id="KAI3738101.1"/>
    </source>
</evidence>
<gene>
    <name evidence="1" type="ORF">L2E82_28119</name>
</gene>
<protein>
    <submittedName>
        <fullName evidence="1">Uncharacterized protein</fullName>
    </submittedName>
</protein>
<sequence>MRGPGWTPENRGWVFLKSIEVEHFDLALQILEVHPQLAQSRSALCALARNRSAFDEKKPHFFRRIVNSIFCFNVESDEMDNNKAMKILRKIWTSMEEKPKDEINTLLRGPKVTINGNDTYPSRILFVAAEMGNTKFLAELIRRYPDLIWKTDDDGLSIFHVAVSHLHESIYNLLYEIGSMKDLIIPLTDNKDKNNILHLVGKKPEKSQLEGVSGVAFQVQHKLLWFKEVESMIPPNYKEKKNNSGLTPYQLFTENHKDLVSEGEKWMKGTASKCMVVAALIATVVFAVAYTIPGGYEQKDSKKDGFPVFLHNGPFLVFVVLDAISLILSSTSILVFLSILTSRYAQEDFIETLPKYLFVGLLMLFLSIVTMMVSFSVSFFVIYRGKFIAIAIVVSVSALVPILSYAKLQYPLLRDVYRSTYRSRYLFRPKKQMLYYRTPRV</sequence>
<organism evidence="1 2">
    <name type="scientific">Cichorium intybus</name>
    <name type="common">Chicory</name>
    <dbReference type="NCBI Taxonomy" id="13427"/>
    <lineage>
        <taxon>Eukaryota</taxon>
        <taxon>Viridiplantae</taxon>
        <taxon>Streptophyta</taxon>
        <taxon>Embryophyta</taxon>
        <taxon>Tracheophyta</taxon>
        <taxon>Spermatophyta</taxon>
        <taxon>Magnoliopsida</taxon>
        <taxon>eudicotyledons</taxon>
        <taxon>Gunneridae</taxon>
        <taxon>Pentapetalae</taxon>
        <taxon>asterids</taxon>
        <taxon>campanulids</taxon>
        <taxon>Asterales</taxon>
        <taxon>Asteraceae</taxon>
        <taxon>Cichorioideae</taxon>
        <taxon>Cichorieae</taxon>
        <taxon>Cichoriinae</taxon>
        <taxon>Cichorium</taxon>
    </lineage>
</organism>
<reference evidence="2" key="1">
    <citation type="journal article" date="2022" name="Mol. Ecol. Resour.">
        <title>The genomes of chicory, endive, great burdock and yacon provide insights into Asteraceae palaeo-polyploidization history and plant inulin production.</title>
        <authorList>
            <person name="Fan W."/>
            <person name="Wang S."/>
            <person name="Wang H."/>
            <person name="Wang A."/>
            <person name="Jiang F."/>
            <person name="Liu H."/>
            <person name="Zhao H."/>
            <person name="Xu D."/>
            <person name="Zhang Y."/>
        </authorList>
    </citation>
    <scope>NUCLEOTIDE SEQUENCE [LARGE SCALE GENOMIC DNA]</scope>
    <source>
        <strain evidence="2">cv. Punajuju</strain>
    </source>
</reference>
<proteinExistence type="predicted"/>